<reference evidence="3" key="1">
    <citation type="journal article" date="2019" name="Int. J. Syst. Evol. Microbiol.">
        <title>The Global Catalogue of Microorganisms (GCM) 10K type strain sequencing project: providing services to taxonomists for standard genome sequencing and annotation.</title>
        <authorList>
            <consortium name="The Broad Institute Genomics Platform"/>
            <consortium name="The Broad Institute Genome Sequencing Center for Infectious Disease"/>
            <person name="Wu L."/>
            <person name="Ma J."/>
        </authorList>
    </citation>
    <scope>NUCLEOTIDE SEQUENCE [LARGE SCALE GENOMIC DNA]</scope>
    <source>
        <strain evidence="3">CGMCC 1.12769</strain>
    </source>
</reference>
<keyword evidence="1" id="KW-0812">Transmembrane</keyword>
<name>A0ABQ1YBG6_9BACL</name>
<comment type="caution">
    <text evidence="2">The sequence shown here is derived from an EMBL/GenBank/DDBJ whole genome shotgun (WGS) entry which is preliminary data.</text>
</comment>
<proteinExistence type="predicted"/>
<evidence type="ECO:0000313" key="2">
    <source>
        <dbReference type="EMBL" id="GGH19867.1"/>
    </source>
</evidence>
<evidence type="ECO:0008006" key="4">
    <source>
        <dbReference type="Google" id="ProtNLM"/>
    </source>
</evidence>
<gene>
    <name evidence="2" type="ORF">GCM10008013_16850</name>
</gene>
<sequence>MRLKDLSQEKGMIHKIKVVMEMTNLPEQDFTDRVMNKIVNMENVPAISRKAPVITMKRFMIAVGVICLLSGFSYAATAWFNLHDNAGNIVLEVRKTNTKIPDWQTRILEEVQQTIAPGESAVVYFGSKEEIVTQSTDQILWTSSPREYRDQDEFNSTITREVRGPLTTIQRVDQVPEGYEFEAGYLLMNYLPTSQEDDQLTFAKSSDGKEYAYGVRLPGNVIQSIAWKYRKDRQEVDYQVHFVAGDEKSKFFDMEPSKDSIIKVAGIETYYYDRTLNWVVKSEGGFMNYRLFGPAATKEQLVDFAKAILTH</sequence>
<keyword evidence="1" id="KW-1133">Transmembrane helix</keyword>
<feature type="transmembrane region" description="Helical" evidence="1">
    <location>
        <begin position="59"/>
        <end position="80"/>
    </location>
</feature>
<accession>A0ABQ1YBG6</accession>
<keyword evidence="1" id="KW-0472">Membrane</keyword>
<dbReference type="Proteomes" id="UP000659344">
    <property type="component" value="Unassembled WGS sequence"/>
</dbReference>
<dbReference type="EMBL" id="BMFT01000001">
    <property type="protein sequence ID" value="GGH19867.1"/>
    <property type="molecule type" value="Genomic_DNA"/>
</dbReference>
<dbReference type="RefSeq" id="WP_188537654.1">
    <property type="nucleotide sequence ID" value="NZ_BMFT01000001.1"/>
</dbReference>
<organism evidence="2 3">
    <name type="scientific">Paenibacillus segetis</name>
    <dbReference type="NCBI Taxonomy" id="1325360"/>
    <lineage>
        <taxon>Bacteria</taxon>
        <taxon>Bacillati</taxon>
        <taxon>Bacillota</taxon>
        <taxon>Bacilli</taxon>
        <taxon>Bacillales</taxon>
        <taxon>Paenibacillaceae</taxon>
        <taxon>Paenibacillus</taxon>
    </lineage>
</organism>
<protein>
    <recommendedName>
        <fullName evidence="4">DUF4367 domain-containing protein</fullName>
    </recommendedName>
</protein>
<evidence type="ECO:0000256" key="1">
    <source>
        <dbReference type="SAM" id="Phobius"/>
    </source>
</evidence>
<keyword evidence="3" id="KW-1185">Reference proteome</keyword>
<evidence type="ECO:0000313" key="3">
    <source>
        <dbReference type="Proteomes" id="UP000659344"/>
    </source>
</evidence>